<reference evidence="5 6" key="1">
    <citation type="submission" date="2019-08" db="EMBL/GenBank/DDBJ databases">
        <authorList>
            <person name="Alioto T."/>
            <person name="Alioto T."/>
            <person name="Gomez Garrido J."/>
        </authorList>
    </citation>
    <scope>NUCLEOTIDE SEQUENCE [LARGE SCALE GENOMIC DNA]</scope>
</reference>
<dbReference type="PANTHER" id="PTHR48043">
    <property type="entry name" value="EG:EG0003.4 PROTEIN-RELATED"/>
    <property type="match status" value="1"/>
</dbReference>
<accession>A0A5E4MRF2</accession>
<evidence type="ECO:0000313" key="6">
    <source>
        <dbReference type="Proteomes" id="UP000325440"/>
    </source>
</evidence>
<organism evidence="5 6">
    <name type="scientific">Cinara cedri</name>
    <dbReference type="NCBI Taxonomy" id="506608"/>
    <lineage>
        <taxon>Eukaryota</taxon>
        <taxon>Metazoa</taxon>
        <taxon>Ecdysozoa</taxon>
        <taxon>Arthropoda</taxon>
        <taxon>Hexapoda</taxon>
        <taxon>Insecta</taxon>
        <taxon>Pterygota</taxon>
        <taxon>Neoptera</taxon>
        <taxon>Paraneoptera</taxon>
        <taxon>Hemiptera</taxon>
        <taxon>Sternorrhyncha</taxon>
        <taxon>Aphidomorpha</taxon>
        <taxon>Aphidoidea</taxon>
        <taxon>Aphididae</taxon>
        <taxon>Lachninae</taxon>
        <taxon>Cinara</taxon>
    </lineage>
</organism>
<sequence length="531" mass="59133">MLVRNVQSRVRTAAVAVFALAVTFVLPAENARILAIETIAAKSHWNFMSAVLRSLTGGGHNVTVFTPFPKGNEENYTEVDMSDVLPVKIGMDLTSVIQDFGDARSLVSKATEIMSVFCDMIYNDSRVIGILAGGLDANFDAIVIEPGPAPCLTYAAAGSNLPVIYTVPMAKAFLTDNGAVRDVSNPATVSSIFSRHAVPKTFAQRFSNTLLSVYIEAYVTLQHALRRVAVKFATDRRPYDEYVPDQPSILFTNGHYVSDAARPIPANVVSVGGIHLKPPEKIPKDILEFIEDSPHGVVLFTFGSTVLMASTPDHIRTAFLEALAQLPQRVLLKYEVKLRDIPNNVMVRKWFPQRDILVHFNSKAHPNVKLFISHGGISGVYEAVDAAVPVLGFPLFSDQYRNIDSLVEAGMAISMEVMSVTKDAFFNNIVELVNNEKYKKNAKITSEVFKDRPMSPQQSVVYWTEYVIRHKGASHLKSQAVNLSWYQYFLLDVIAVVFILISTVSFVIYRVFKLLYQYSFKHSRVIKTKRE</sequence>
<keyword evidence="6" id="KW-1185">Reference proteome</keyword>
<dbReference type="Pfam" id="PF00201">
    <property type="entry name" value="UDPGT"/>
    <property type="match status" value="1"/>
</dbReference>
<evidence type="ECO:0000256" key="1">
    <source>
        <dbReference type="ARBA" id="ARBA00009995"/>
    </source>
</evidence>
<dbReference type="InterPro" id="IPR050271">
    <property type="entry name" value="UDP-glycosyltransferase"/>
</dbReference>
<dbReference type="EMBL" id="CABPRJ010000981">
    <property type="protein sequence ID" value="VVC34039.1"/>
    <property type="molecule type" value="Genomic_DNA"/>
</dbReference>
<evidence type="ECO:0000256" key="4">
    <source>
        <dbReference type="SAM" id="Phobius"/>
    </source>
</evidence>
<dbReference type="InterPro" id="IPR002213">
    <property type="entry name" value="UDP_glucos_trans"/>
</dbReference>
<dbReference type="Proteomes" id="UP000325440">
    <property type="component" value="Unassembled WGS sequence"/>
</dbReference>
<dbReference type="PANTHER" id="PTHR48043:SF145">
    <property type="entry name" value="FI06409P-RELATED"/>
    <property type="match status" value="1"/>
</dbReference>
<gene>
    <name evidence="5" type="ORF">CINCED_3A018919</name>
</gene>
<evidence type="ECO:0000256" key="3">
    <source>
        <dbReference type="ARBA" id="ARBA00022679"/>
    </source>
</evidence>
<dbReference type="FunFam" id="3.40.50.2000:FF:000021">
    <property type="entry name" value="UDP-glucuronosyltransferase"/>
    <property type="match status" value="1"/>
</dbReference>
<keyword evidence="3 5" id="KW-0808">Transferase</keyword>
<evidence type="ECO:0000256" key="2">
    <source>
        <dbReference type="ARBA" id="ARBA00022676"/>
    </source>
</evidence>
<name>A0A5E4MRF2_9HEMI</name>
<keyword evidence="4" id="KW-0472">Membrane</keyword>
<keyword evidence="4" id="KW-0812">Transmembrane</keyword>
<proteinExistence type="inferred from homology"/>
<dbReference type="CDD" id="cd03784">
    <property type="entry name" value="GT1_Gtf-like"/>
    <property type="match status" value="1"/>
</dbReference>
<keyword evidence="4" id="KW-1133">Transmembrane helix</keyword>
<feature type="transmembrane region" description="Helical" evidence="4">
    <location>
        <begin position="485"/>
        <end position="512"/>
    </location>
</feature>
<dbReference type="AlphaFoldDB" id="A0A5E4MRF2"/>
<protein>
    <submittedName>
        <fullName evidence="5">UDP-glucuronosyl/UDP-glucosyltransferase</fullName>
    </submittedName>
</protein>
<comment type="similarity">
    <text evidence="1">Belongs to the UDP-glycosyltransferase family.</text>
</comment>
<keyword evidence="2" id="KW-0328">Glycosyltransferase</keyword>
<dbReference type="SUPFAM" id="SSF53756">
    <property type="entry name" value="UDP-Glycosyltransferase/glycogen phosphorylase"/>
    <property type="match status" value="1"/>
</dbReference>
<dbReference type="OrthoDB" id="5835829at2759"/>
<dbReference type="GO" id="GO:0008194">
    <property type="term" value="F:UDP-glycosyltransferase activity"/>
    <property type="evidence" value="ECO:0007669"/>
    <property type="project" value="InterPro"/>
</dbReference>
<evidence type="ECO:0000313" key="5">
    <source>
        <dbReference type="EMBL" id="VVC34039.1"/>
    </source>
</evidence>
<dbReference type="Gene3D" id="3.40.50.2000">
    <property type="entry name" value="Glycogen Phosphorylase B"/>
    <property type="match status" value="1"/>
</dbReference>